<evidence type="ECO:0000256" key="5">
    <source>
        <dbReference type="ARBA" id="ARBA00022692"/>
    </source>
</evidence>
<keyword evidence="5 19" id="KW-0812">Transmembrane</keyword>
<evidence type="ECO:0000256" key="11">
    <source>
        <dbReference type="ARBA" id="ARBA00022989"/>
    </source>
</evidence>
<name>A0AAX4NYE6_9CHLO</name>
<dbReference type="InterPro" id="IPR003644">
    <property type="entry name" value="Calx_beta"/>
</dbReference>
<dbReference type="SUPFAM" id="SSF141072">
    <property type="entry name" value="CalX-like"/>
    <property type="match status" value="2"/>
</dbReference>
<dbReference type="PANTHER" id="PTHR11878">
    <property type="entry name" value="SODIUM/CALCIUM EXCHANGER"/>
    <property type="match status" value="1"/>
</dbReference>
<dbReference type="SMART" id="SM00237">
    <property type="entry name" value="Calx_beta"/>
    <property type="match status" value="2"/>
</dbReference>
<sequence>MEPSYSNPIQSVIPSCSPSVNVSCYESYYNKGYVVYDKYMECFDSWIMLPGFLLLPDELLALVFFVVLLYCFFGVAIISDIFMESIDVITEKEKIVSRKTANGDIIQFSVKYWNPTIANLTLMALGSSAPEIMLALIETILSLDAEPGKLGPSTIVGSAAFNLLAISSVCVMAIPTGETRSIEELTVFKCTSFFSIFAYIWLYIVYAVWTPDEITIIESVITFLYFPLMVFLAYECSKYDNRKAAAKREAERLEEEGESKGTEDKLKGGKDLKLSDIEESLGSGKGSKAKRRSNASVIAISMETAGGVTMSADRSRIAALLKMAGDEKVDAETASNKIYRAEAAPEVGKSWNKLKFRMNAVRGLTGQRHLAQRFQAMDSVKGNQVLPMLPEDGPGKTALGPKKGTKRVSQFMKTQYENPVFYFNSSTYAVKESEGSVKVVVRRGGPLSETCHVEYYTEDGSAESPADYLAVDGILKFGAGQEIAEIEVPIVDDDLPEADESFFVCLKAPSPESAKVLQERVEVTIIDDDMPGIFAFKQSTYTVTETADVVELDVLRKRGSTGMVRVKYETVADTALEGKEFQAAEGVLHFDQYEIRKPISINLLNEEQLYDVKQFRVKLSDAQGGATISKRTHAVVKVKPDERIDEIARRLSRLMKEKKDLLSRHKEEKEWVKQWKNQFIEACVPSGTTYLNEDGEEEPPSAMEAVMHYISISWKLIFAVVPPADLCGGWVAFYVSLLFIGMITAIVAAFAELFGCMVGLKDEITAISFVALGTSLPDTFASRQAALQCDNADAAIGNVTGSNSVNVFLGLGLPWLLASLYYNAKGEKYLVLGSDKLGFSVALFSIEAALTIGVFFLSRHPKFGGGELGGTYNQKLYKGIFFITLWVIYLVMSGMYIYGDISI</sequence>
<dbReference type="Gene3D" id="1.20.1420.30">
    <property type="entry name" value="NCX, central ion-binding region"/>
    <property type="match status" value="2"/>
</dbReference>
<dbReference type="Proteomes" id="UP001472866">
    <property type="component" value="Chromosome 01"/>
</dbReference>
<dbReference type="Gene3D" id="2.60.40.2030">
    <property type="match status" value="2"/>
</dbReference>
<keyword evidence="9" id="KW-0106">Calcium</keyword>
<dbReference type="InterPro" id="IPR038081">
    <property type="entry name" value="CalX-like_sf"/>
</dbReference>
<dbReference type="InterPro" id="IPR051171">
    <property type="entry name" value="CaCA"/>
</dbReference>
<keyword evidence="6" id="KW-0479">Metal-binding</keyword>
<dbReference type="GO" id="GO:0046872">
    <property type="term" value="F:metal ion binding"/>
    <property type="evidence" value="ECO:0007669"/>
    <property type="project" value="UniProtKB-KW"/>
</dbReference>
<feature type="coiled-coil region" evidence="18">
    <location>
        <begin position="236"/>
        <end position="263"/>
    </location>
</feature>
<protein>
    <submittedName>
        <fullName evidence="21">Sodium/calcium exchanger protein</fullName>
    </submittedName>
</protein>
<dbReference type="Pfam" id="PF03160">
    <property type="entry name" value="Calx-beta"/>
    <property type="match status" value="1"/>
</dbReference>
<keyword evidence="8" id="KW-0677">Repeat</keyword>
<dbReference type="Pfam" id="PF01699">
    <property type="entry name" value="Na_Ca_ex"/>
    <property type="match status" value="2"/>
</dbReference>
<evidence type="ECO:0000256" key="2">
    <source>
        <dbReference type="ARBA" id="ARBA00007489"/>
    </source>
</evidence>
<keyword evidence="15" id="KW-0325">Glycoprotein</keyword>
<feature type="transmembrane region" description="Helical" evidence="19">
    <location>
        <begin position="837"/>
        <end position="858"/>
    </location>
</feature>
<comment type="similarity">
    <text evidence="2">Belongs to the Ca(2+):cation antiporter (CaCA) (TC 2.A.19) family. SLC8 subfamily.</text>
</comment>
<accession>A0AAX4NYE6</accession>
<dbReference type="InterPro" id="IPR004837">
    <property type="entry name" value="NaCa_Exmemb"/>
</dbReference>
<dbReference type="InterPro" id="IPR044880">
    <property type="entry name" value="NCX_ion-bd_dom_sf"/>
</dbReference>
<keyword evidence="16" id="KW-0739">Sodium transport</keyword>
<organism evidence="21 22">
    <name type="scientific">Chloropicon roscoffensis</name>
    <dbReference type="NCBI Taxonomy" id="1461544"/>
    <lineage>
        <taxon>Eukaryota</taxon>
        <taxon>Viridiplantae</taxon>
        <taxon>Chlorophyta</taxon>
        <taxon>Chloropicophyceae</taxon>
        <taxon>Chloropicales</taxon>
        <taxon>Chloropicaceae</taxon>
        <taxon>Chloropicon</taxon>
    </lineage>
</organism>
<feature type="transmembrane region" description="Helical" evidence="19">
    <location>
        <begin position="120"/>
        <end position="143"/>
    </location>
</feature>
<evidence type="ECO:0000256" key="12">
    <source>
        <dbReference type="ARBA" id="ARBA00023053"/>
    </source>
</evidence>
<gene>
    <name evidence="21" type="ORF">HKI87_01g01030</name>
</gene>
<proteinExistence type="inferred from homology"/>
<evidence type="ECO:0000313" key="21">
    <source>
        <dbReference type="EMBL" id="WZN58579.1"/>
    </source>
</evidence>
<dbReference type="GO" id="GO:0005432">
    <property type="term" value="F:calcium:sodium antiporter activity"/>
    <property type="evidence" value="ECO:0007669"/>
    <property type="project" value="InterPro"/>
</dbReference>
<feature type="transmembrane region" description="Helical" evidence="19">
    <location>
        <begin position="59"/>
        <end position="82"/>
    </location>
</feature>
<feature type="transmembrane region" description="Helical" evidence="19">
    <location>
        <begin position="186"/>
        <end position="209"/>
    </location>
</feature>
<feature type="transmembrane region" description="Helical" evidence="19">
    <location>
        <begin position="805"/>
        <end position="822"/>
    </location>
</feature>
<evidence type="ECO:0000256" key="9">
    <source>
        <dbReference type="ARBA" id="ARBA00022837"/>
    </source>
</evidence>
<evidence type="ECO:0000256" key="15">
    <source>
        <dbReference type="ARBA" id="ARBA00023180"/>
    </source>
</evidence>
<evidence type="ECO:0000256" key="7">
    <source>
        <dbReference type="ARBA" id="ARBA00022729"/>
    </source>
</evidence>
<dbReference type="GO" id="GO:0005886">
    <property type="term" value="C:plasma membrane"/>
    <property type="evidence" value="ECO:0007669"/>
    <property type="project" value="UniProtKB-SubCell"/>
</dbReference>
<evidence type="ECO:0000256" key="1">
    <source>
        <dbReference type="ARBA" id="ARBA00004651"/>
    </source>
</evidence>
<feature type="transmembrane region" description="Helical" evidence="19">
    <location>
        <begin position="879"/>
        <end position="898"/>
    </location>
</feature>
<dbReference type="InterPro" id="IPR004836">
    <property type="entry name" value="Na_Ca_Ex"/>
</dbReference>
<keyword evidence="12" id="KW-0915">Sodium</keyword>
<evidence type="ECO:0000313" key="22">
    <source>
        <dbReference type="Proteomes" id="UP001472866"/>
    </source>
</evidence>
<dbReference type="AlphaFoldDB" id="A0AAX4NYE6"/>
<evidence type="ECO:0000256" key="13">
    <source>
        <dbReference type="ARBA" id="ARBA00023065"/>
    </source>
</evidence>
<evidence type="ECO:0000256" key="19">
    <source>
        <dbReference type="SAM" id="Phobius"/>
    </source>
</evidence>
<keyword evidence="7" id="KW-0732">Signal</keyword>
<keyword evidence="3" id="KW-0813">Transport</keyword>
<evidence type="ECO:0000256" key="6">
    <source>
        <dbReference type="ARBA" id="ARBA00022723"/>
    </source>
</evidence>
<dbReference type="PRINTS" id="PR01259">
    <property type="entry name" value="NACAEXCHNGR"/>
</dbReference>
<evidence type="ECO:0000256" key="18">
    <source>
        <dbReference type="SAM" id="Coils"/>
    </source>
</evidence>
<keyword evidence="10" id="KW-0112">Calmodulin-binding</keyword>
<evidence type="ECO:0000256" key="4">
    <source>
        <dbReference type="ARBA" id="ARBA00022475"/>
    </source>
</evidence>
<comment type="subcellular location">
    <subcellularLocation>
        <location evidence="1">Cell membrane</location>
        <topology evidence="1">Multi-pass membrane protein</topology>
    </subcellularLocation>
</comment>
<evidence type="ECO:0000256" key="16">
    <source>
        <dbReference type="ARBA" id="ARBA00023201"/>
    </source>
</evidence>
<evidence type="ECO:0000259" key="20">
    <source>
        <dbReference type="SMART" id="SM00237"/>
    </source>
</evidence>
<keyword evidence="11 19" id="KW-1133">Transmembrane helix</keyword>
<feature type="domain" description="Calx-beta" evidence="20">
    <location>
        <begin position="521"/>
        <end position="620"/>
    </location>
</feature>
<keyword evidence="13" id="KW-0406">Ion transport</keyword>
<reference evidence="21 22" key="1">
    <citation type="submission" date="2024-03" db="EMBL/GenBank/DDBJ databases">
        <title>Complete genome sequence of the green alga Chloropicon roscoffensis RCC1871.</title>
        <authorList>
            <person name="Lemieux C."/>
            <person name="Pombert J.-F."/>
            <person name="Otis C."/>
            <person name="Turmel M."/>
        </authorList>
    </citation>
    <scope>NUCLEOTIDE SEQUENCE [LARGE SCALE GENOMIC DNA]</scope>
    <source>
        <strain evidence="21 22">RCC1871</strain>
    </source>
</reference>
<keyword evidence="18" id="KW-0175">Coiled coil</keyword>
<keyword evidence="22" id="KW-1185">Reference proteome</keyword>
<evidence type="ECO:0000256" key="8">
    <source>
        <dbReference type="ARBA" id="ARBA00022737"/>
    </source>
</evidence>
<keyword evidence="4" id="KW-1003">Cell membrane</keyword>
<dbReference type="PANTHER" id="PTHR11878:SF65">
    <property type="entry name" value="NA_CA-EXCHANGE PROTEIN, ISOFORM G"/>
    <property type="match status" value="1"/>
</dbReference>
<comment type="catalytic activity">
    <reaction evidence="17">
        <text>Ca(2+)(in) + 3 Na(+)(out) = Ca(2+)(out) + 3 Na(+)(in)</text>
        <dbReference type="Rhea" id="RHEA:69955"/>
        <dbReference type="ChEBI" id="CHEBI:29101"/>
        <dbReference type="ChEBI" id="CHEBI:29108"/>
    </reaction>
</comment>
<keyword evidence="14 19" id="KW-0472">Membrane</keyword>
<feature type="transmembrane region" description="Helical" evidence="19">
    <location>
        <begin position="155"/>
        <end position="174"/>
    </location>
</feature>
<evidence type="ECO:0000256" key="3">
    <source>
        <dbReference type="ARBA" id="ARBA00022448"/>
    </source>
</evidence>
<feature type="transmembrane region" description="Helical" evidence="19">
    <location>
        <begin position="215"/>
        <end position="234"/>
    </location>
</feature>
<feature type="transmembrane region" description="Helical" evidence="19">
    <location>
        <begin position="706"/>
        <end position="724"/>
    </location>
</feature>
<feature type="domain" description="Calx-beta" evidence="20">
    <location>
        <begin position="411"/>
        <end position="507"/>
    </location>
</feature>
<dbReference type="GO" id="GO:0007154">
    <property type="term" value="P:cell communication"/>
    <property type="evidence" value="ECO:0007669"/>
    <property type="project" value="InterPro"/>
</dbReference>
<dbReference type="GO" id="GO:0005516">
    <property type="term" value="F:calmodulin binding"/>
    <property type="evidence" value="ECO:0007669"/>
    <property type="project" value="UniProtKB-KW"/>
</dbReference>
<feature type="transmembrane region" description="Helical" evidence="19">
    <location>
        <begin position="730"/>
        <end position="751"/>
    </location>
</feature>
<evidence type="ECO:0000256" key="17">
    <source>
        <dbReference type="ARBA" id="ARBA00033667"/>
    </source>
</evidence>
<dbReference type="EMBL" id="CP151501">
    <property type="protein sequence ID" value="WZN58579.1"/>
    <property type="molecule type" value="Genomic_DNA"/>
</dbReference>
<evidence type="ECO:0000256" key="10">
    <source>
        <dbReference type="ARBA" id="ARBA00022860"/>
    </source>
</evidence>
<evidence type="ECO:0000256" key="14">
    <source>
        <dbReference type="ARBA" id="ARBA00023136"/>
    </source>
</evidence>